<keyword evidence="1" id="KW-0732">Signal</keyword>
<proteinExistence type="predicted"/>
<feature type="chain" id="PRO_5015638213" description="Succinate dehydrogenase" evidence="1">
    <location>
        <begin position="22"/>
        <end position="104"/>
    </location>
</feature>
<accession>A0A2T4JSX0</accession>
<organism evidence="2 3">
    <name type="scientific">Cereibacter changlensis JA139</name>
    <dbReference type="NCBI Taxonomy" id="1188249"/>
    <lineage>
        <taxon>Bacteria</taxon>
        <taxon>Pseudomonadati</taxon>
        <taxon>Pseudomonadota</taxon>
        <taxon>Alphaproteobacteria</taxon>
        <taxon>Rhodobacterales</taxon>
        <taxon>Paracoccaceae</taxon>
        <taxon>Cereibacter</taxon>
    </lineage>
</organism>
<evidence type="ECO:0000313" key="3">
    <source>
        <dbReference type="Proteomes" id="UP000241010"/>
    </source>
</evidence>
<dbReference type="AlphaFoldDB" id="A0A2T4JSX0"/>
<protein>
    <recommendedName>
        <fullName evidence="4">Succinate dehydrogenase</fullName>
    </recommendedName>
</protein>
<gene>
    <name evidence="2" type="ORF">C5F48_14440</name>
</gene>
<evidence type="ECO:0008006" key="4">
    <source>
        <dbReference type="Google" id="ProtNLM"/>
    </source>
</evidence>
<dbReference type="OrthoDB" id="7867642at2"/>
<evidence type="ECO:0000256" key="1">
    <source>
        <dbReference type="SAM" id="SignalP"/>
    </source>
</evidence>
<dbReference type="Proteomes" id="UP000241010">
    <property type="component" value="Unassembled WGS sequence"/>
</dbReference>
<dbReference type="PROSITE" id="PS51257">
    <property type="entry name" value="PROKAR_LIPOPROTEIN"/>
    <property type="match status" value="1"/>
</dbReference>
<sequence>MRAAVLIAALTLTACTPQEFADDVARRAARTVVLPVVQQYMPGPAAEGVTVCIIDNASAGELSSLARDVGVRAGTTTVQTVLAVAQRPATTQCILNSGLPLLRG</sequence>
<feature type="signal peptide" evidence="1">
    <location>
        <begin position="1"/>
        <end position="21"/>
    </location>
</feature>
<name>A0A2T4JSX0_9RHOB</name>
<dbReference type="EMBL" id="PZKG01000070">
    <property type="protein sequence ID" value="PTE21008.1"/>
    <property type="molecule type" value="Genomic_DNA"/>
</dbReference>
<comment type="caution">
    <text evidence="2">The sequence shown here is derived from an EMBL/GenBank/DDBJ whole genome shotgun (WGS) entry which is preliminary data.</text>
</comment>
<dbReference type="RefSeq" id="WP_107664605.1">
    <property type="nucleotide sequence ID" value="NZ_PZKG01000070.1"/>
</dbReference>
<reference evidence="2 3" key="1">
    <citation type="submission" date="2018-03" db="EMBL/GenBank/DDBJ databases">
        <title>Cereibacter changlensis.</title>
        <authorList>
            <person name="Meyer T.E."/>
            <person name="Miller S."/>
            <person name="Lodha T."/>
            <person name="Gandham S."/>
            <person name="Chintalapati S."/>
            <person name="Chintalapati V.R."/>
        </authorList>
    </citation>
    <scope>NUCLEOTIDE SEQUENCE [LARGE SCALE GENOMIC DNA]</scope>
    <source>
        <strain evidence="2 3">JA139</strain>
    </source>
</reference>
<keyword evidence="3" id="KW-1185">Reference proteome</keyword>
<evidence type="ECO:0000313" key="2">
    <source>
        <dbReference type="EMBL" id="PTE21008.1"/>
    </source>
</evidence>